<sequence length="126" mass="14168">MIITDKDLQKIIGGVLKYGVITVLVVATIGGLVYLFHHSNDTLDYSKFVENDRSIFEVISTTVKDAFQLKGRSIIYLGILILFFTPFLRLILSLFSFVIEKDKLYIAITLIVIGVVAMSVFFGFSH</sequence>
<dbReference type="Pfam" id="PF07843">
    <property type="entry name" value="DUF1634"/>
    <property type="match status" value="1"/>
</dbReference>
<dbReference type="OrthoDB" id="1072981at2"/>
<protein>
    <submittedName>
        <fullName evidence="3">Bacteriocin-type signal sequence-containing protein</fullName>
    </submittedName>
</protein>
<dbReference type="Proteomes" id="UP000650994">
    <property type="component" value="Unassembled WGS sequence"/>
</dbReference>
<dbReference type="InterPro" id="IPR012861">
    <property type="entry name" value="DUF1634"/>
</dbReference>
<keyword evidence="1" id="KW-0472">Membrane</keyword>
<name>A0A1M6TYZ9_9FLAO</name>
<keyword evidence="1" id="KW-0812">Transmembrane</keyword>
<dbReference type="STRING" id="1434701.SAMN05443634_102143"/>
<evidence type="ECO:0000256" key="1">
    <source>
        <dbReference type="SAM" id="Phobius"/>
    </source>
</evidence>
<accession>A0A1M6TYZ9</accession>
<dbReference type="RefSeq" id="WP_072929499.1">
    <property type="nucleotide sequence ID" value="NZ_BMFL01000021.1"/>
</dbReference>
<feature type="transmembrane region" description="Helical" evidence="1">
    <location>
        <begin position="104"/>
        <end position="124"/>
    </location>
</feature>
<reference evidence="2" key="1">
    <citation type="journal article" date="2014" name="Int. J. Syst. Evol. Microbiol.">
        <title>Complete genome of a new Firmicutes species belonging to the dominant human colonic microbiota ('Ruminococcus bicirculans') reveals two chromosomes and a selective capacity to utilize plant glucans.</title>
        <authorList>
            <consortium name="NISC Comparative Sequencing Program"/>
            <person name="Wegmann U."/>
            <person name="Louis P."/>
            <person name="Goesmann A."/>
            <person name="Henrissat B."/>
            <person name="Duncan S.H."/>
            <person name="Flint H.J."/>
        </authorList>
    </citation>
    <scope>NUCLEOTIDE SEQUENCE</scope>
    <source>
        <strain evidence="2">CGMCC 1.12707</strain>
    </source>
</reference>
<keyword evidence="5" id="KW-1185">Reference proteome</keyword>
<dbReference type="Proteomes" id="UP000184120">
    <property type="component" value="Unassembled WGS sequence"/>
</dbReference>
<proteinExistence type="predicted"/>
<organism evidence="3 4">
    <name type="scientific">Chishuiella changwenlii</name>
    <dbReference type="NCBI Taxonomy" id="1434701"/>
    <lineage>
        <taxon>Bacteria</taxon>
        <taxon>Pseudomonadati</taxon>
        <taxon>Bacteroidota</taxon>
        <taxon>Flavobacteriia</taxon>
        <taxon>Flavobacteriales</taxon>
        <taxon>Weeksellaceae</taxon>
        <taxon>Chishuiella</taxon>
    </lineage>
</organism>
<reference evidence="5" key="4">
    <citation type="journal article" date="2019" name="Int. J. Syst. Evol. Microbiol.">
        <title>The Global Catalogue of Microorganisms (GCM) 10K type strain sequencing project: providing services to taxonomists for standard genome sequencing and annotation.</title>
        <authorList>
            <consortium name="The Broad Institute Genomics Platform"/>
            <consortium name="The Broad Institute Genome Sequencing Center for Infectious Disease"/>
            <person name="Wu L."/>
            <person name="Ma J."/>
        </authorList>
    </citation>
    <scope>NUCLEOTIDE SEQUENCE [LARGE SCALE GENOMIC DNA]</scope>
    <source>
        <strain evidence="5">CGMCC 1.12707</strain>
    </source>
</reference>
<dbReference type="EMBL" id="FRBH01000002">
    <property type="protein sequence ID" value="SHK62113.1"/>
    <property type="molecule type" value="Genomic_DNA"/>
</dbReference>
<feature type="transmembrane region" description="Helical" evidence="1">
    <location>
        <begin position="15"/>
        <end position="36"/>
    </location>
</feature>
<dbReference type="AlphaFoldDB" id="A0A1M6TYZ9"/>
<keyword evidence="1" id="KW-1133">Transmembrane helix</keyword>
<evidence type="ECO:0000313" key="2">
    <source>
        <dbReference type="EMBL" id="GGF08417.1"/>
    </source>
</evidence>
<reference evidence="4" key="3">
    <citation type="submission" date="2016-11" db="EMBL/GenBank/DDBJ databases">
        <authorList>
            <person name="Varghese N."/>
            <person name="Submissions S."/>
        </authorList>
    </citation>
    <scope>NUCLEOTIDE SEQUENCE [LARGE SCALE GENOMIC DNA]</scope>
    <source>
        <strain evidence="4">DSM 27989</strain>
    </source>
</reference>
<dbReference type="EMBL" id="BMFL01000021">
    <property type="protein sequence ID" value="GGF08417.1"/>
    <property type="molecule type" value="Genomic_DNA"/>
</dbReference>
<evidence type="ECO:0000313" key="5">
    <source>
        <dbReference type="Proteomes" id="UP000650994"/>
    </source>
</evidence>
<reference evidence="3" key="2">
    <citation type="submission" date="2016-11" db="EMBL/GenBank/DDBJ databases">
        <authorList>
            <person name="Jaros S."/>
            <person name="Januszkiewicz K."/>
            <person name="Wedrychowicz H."/>
        </authorList>
    </citation>
    <scope>NUCLEOTIDE SEQUENCE [LARGE SCALE GENOMIC DNA]</scope>
    <source>
        <strain evidence="3">DSM 27989</strain>
    </source>
</reference>
<reference evidence="2" key="5">
    <citation type="submission" date="2024-05" db="EMBL/GenBank/DDBJ databases">
        <authorList>
            <person name="Sun Q."/>
            <person name="Zhou Y."/>
        </authorList>
    </citation>
    <scope>NUCLEOTIDE SEQUENCE</scope>
    <source>
        <strain evidence="2">CGMCC 1.12707</strain>
    </source>
</reference>
<evidence type="ECO:0000313" key="3">
    <source>
        <dbReference type="EMBL" id="SHK62113.1"/>
    </source>
</evidence>
<evidence type="ECO:0000313" key="4">
    <source>
        <dbReference type="Proteomes" id="UP000184120"/>
    </source>
</evidence>
<feature type="transmembrane region" description="Helical" evidence="1">
    <location>
        <begin position="74"/>
        <end position="92"/>
    </location>
</feature>
<gene>
    <name evidence="2" type="ORF">GCM10010984_26970</name>
    <name evidence="3" type="ORF">SAMN05443634_102143</name>
</gene>